<dbReference type="Proteomes" id="UP000652219">
    <property type="component" value="Unassembled WGS sequence"/>
</dbReference>
<reference evidence="2 3" key="1">
    <citation type="journal article" date="2020" name="Phytopathology">
        <title>Genome Sequence Resources of Colletotrichum truncatum, C. plurivorum, C. musicola, and C. sojae: Four Species Pathogenic to Soybean (Glycine max).</title>
        <authorList>
            <person name="Rogerio F."/>
            <person name="Boufleur T.R."/>
            <person name="Ciampi-Guillardi M."/>
            <person name="Sukno S.A."/>
            <person name="Thon M.R."/>
            <person name="Massola Junior N.S."/>
            <person name="Baroncelli R."/>
        </authorList>
    </citation>
    <scope>NUCLEOTIDE SEQUENCE [LARGE SCALE GENOMIC DNA]</scope>
    <source>
        <strain evidence="2 3">LFN0009</strain>
    </source>
</reference>
<protein>
    <submittedName>
        <fullName evidence="2">Uncharacterized protein</fullName>
    </submittedName>
</protein>
<organism evidence="2 3">
    <name type="scientific">Colletotrichum sojae</name>
    <dbReference type="NCBI Taxonomy" id="2175907"/>
    <lineage>
        <taxon>Eukaryota</taxon>
        <taxon>Fungi</taxon>
        <taxon>Dikarya</taxon>
        <taxon>Ascomycota</taxon>
        <taxon>Pezizomycotina</taxon>
        <taxon>Sordariomycetes</taxon>
        <taxon>Hypocreomycetidae</taxon>
        <taxon>Glomerellales</taxon>
        <taxon>Glomerellaceae</taxon>
        <taxon>Colletotrichum</taxon>
        <taxon>Colletotrichum orchidearum species complex</taxon>
    </lineage>
</organism>
<name>A0A8H6JYR2_9PEZI</name>
<proteinExistence type="predicted"/>
<gene>
    <name evidence="2" type="ORF">CSOJ01_00090</name>
</gene>
<feature type="compositionally biased region" description="Polar residues" evidence="1">
    <location>
        <begin position="37"/>
        <end position="46"/>
    </location>
</feature>
<comment type="caution">
    <text evidence="2">The sequence shown here is derived from an EMBL/GenBank/DDBJ whole genome shotgun (WGS) entry which is preliminary data.</text>
</comment>
<sequence length="107" mass="11184">MSGMHSTFSSSITGDKQHSYAILSAMQQGSAAEGSRPQVSAGQQAQEPDAASVSSFGSSISLLKGKLHRPFNKKASDSGKSSSLVARQRAAEDANAMALKSQVRPHH</sequence>
<feature type="region of interest" description="Disordered" evidence="1">
    <location>
        <begin position="19"/>
        <end position="54"/>
    </location>
</feature>
<evidence type="ECO:0000313" key="2">
    <source>
        <dbReference type="EMBL" id="KAF6821587.1"/>
    </source>
</evidence>
<dbReference type="EMBL" id="WIGN01000001">
    <property type="protein sequence ID" value="KAF6821587.1"/>
    <property type="molecule type" value="Genomic_DNA"/>
</dbReference>
<keyword evidence="3" id="KW-1185">Reference proteome</keyword>
<evidence type="ECO:0000256" key="1">
    <source>
        <dbReference type="SAM" id="MobiDB-lite"/>
    </source>
</evidence>
<accession>A0A8H6JYR2</accession>
<dbReference type="AlphaFoldDB" id="A0A8H6JYR2"/>
<feature type="region of interest" description="Disordered" evidence="1">
    <location>
        <begin position="67"/>
        <end position="107"/>
    </location>
</feature>
<evidence type="ECO:0000313" key="3">
    <source>
        <dbReference type="Proteomes" id="UP000652219"/>
    </source>
</evidence>